<evidence type="ECO:0000313" key="4">
    <source>
        <dbReference type="Proteomes" id="UP000029121"/>
    </source>
</evidence>
<evidence type="ECO:0000256" key="1">
    <source>
        <dbReference type="SAM" id="MobiDB-lite"/>
    </source>
</evidence>
<dbReference type="eggNOG" id="KOG1075">
    <property type="taxonomic scope" value="Eukaryota"/>
</dbReference>
<gene>
    <name evidence="3" type="ORF">CARUB_v10019240mg</name>
</gene>
<protein>
    <recommendedName>
        <fullName evidence="2">DUF4283 domain-containing protein</fullName>
    </recommendedName>
</protein>
<dbReference type="EMBL" id="KB870809">
    <property type="protein sequence ID" value="EOA25861.1"/>
    <property type="molecule type" value="Genomic_DNA"/>
</dbReference>
<evidence type="ECO:0000313" key="3">
    <source>
        <dbReference type="EMBL" id="EOA25861.1"/>
    </source>
</evidence>
<feature type="region of interest" description="Disordered" evidence="1">
    <location>
        <begin position="328"/>
        <end position="405"/>
    </location>
</feature>
<organism evidence="3 4">
    <name type="scientific">Capsella rubella</name>
    <dbReference type="NCBI Taxonomy" id="81985"/>
    <lineage>
        <taxon>Eukaryota</taxon>
        <taxon>Viridiplantae</taxon>
        <taxon>Streptophyta</taxon>
        <taxon>Embryophyta</taxon>
        <taxon>Tracheophyta</taxon>
        <taxon>Spermatophyta</taxon>
        <taxon>Magnoliopsida</taxon>
        <taxon>eudicotyledons</taxon>
        <taxon>Gunneridae</taxon>
        <taxon>Pentapetalae</taxon>
        <taxon>rosids</taxon>
        <taxon>malvids</taxon>
        <taxon>Brassicales</taxon>
        <taxon>Brassicaceae</taxon>
        <taxon>Camelineae</taxon>
        <taxon>Capsella</taxon>
    </lineage>
</organism>
<feature type="domain" description="DUF4283" evidence="2">
    <location>
        <begin position="43"/>
        <end position="125"/>
    </location>
</feature>
<proteinExistence type="predicted"/>
<dbReference type="InterPro" id="IPR025558">
    <property type="entry name" value="DUF4283"/>
</dbReference>
<accession>R0FTP5</accession>
<dbReference type="PANTHER" id="PTHR31286:SF99">
    <property type="entry name" value="DUF4283 DOMAIN-CONTAINING PROTEIN"/>
    <property type="match status" value="1"/>
</dbReference>
<dbReference type="AlphaFoldDB" id="R0FTP5"/>
<evidence type="ECO:0000259" key="2">
    <source>
        <dbReference type="Pfam" id="PF14111"/>
    </source>
</evidence>
<dbReference type="PANTHER" id="PTHR31286">
    <property type="entry name" value="GLYCINE-RICH CELL WALL STRUCTURAL PROTEIN 1.8-LIKE"/>
    <property type="match status" value="1"/>
</dbReference>
<sequence>MIRPEQVLADEFVKARMDLAFPDGEEGEPFVTIGSEVLTVMRGLWKRCMIVKVLGRNIPIAAMSRKLRELWKPKGAMHVTDLPRQFFMVRFDMEEEYMEALTGGPWKVFGSYLMVQDWSPDFDPMRDEITTTPVWVRLSNIPMLFYHRQILMGIAEGLGKPLKVDLTTQNLDRARFARVCVEVNLKKPLKGTIMVNDERFFVSYEGLSSICSACGLYGHLVHACPKTMQEKLVASQTTQSTQELNQNVVSQPNDGFRLVRRNSRRTEKPQSCENTVPEASGEAGRNLREITTGRDSGNIAISNRFGNLDTQLEASELREGNSICVSDKENAGVGDPSLNGRGRAGKTEKRANHGRPIDKKVNGPKSLVTSKPMRGLIFGPSTAEGGLSANGKRLRVEPASVGRPG</sequence>
<dbReference type="InterPro" id="IPR040256">
    <property type="entry name" value="At4g02000-like"/>
</dbReference>
<dbReference type="STRING" id="81985.R0FTP5"/>
<feature type="region of interest" description="Disordered" evidence="1">
    <location>
        <begin position="237"/>
        <end position="291"/>
    </location>
</feature>
<dbReference type="Pfam" id="PF14111">
    <property type="entry name" value="DUF4283"/>
    <property type="match status" value="1"/>
</dbReference>
<name>R0FTP5_9BRAS</name>
<reference evidence="4" key="1">
    <citation type="journal article" date="2013" name="Nat. Genet.">
        <title>The Capsella rubella genome and the genomic consequences of rapid mating system evolution.</title>
        <authorList>
            <person name="Slotte T."/>
            <person name="Hazzouri K.M."/>
            <person name="Agren J.A."/>
            <person name="Koenig D."/>
            <person name="Maumus F."/>
            <person name="Guo Y.L."/>
            <person name="Steige K."/>
            <person name="Platts A.E."/>
            <person name="Escobar J.S."/>
            <person name="Newman L.K."/>
            <person name="Wang W."/>
            <person name="Mandakova T."/>
            <person name="Vello E."/>
            <person name="Smith L.M."/>
            <person name="Henz S.R."/>
            <person name="Steffen J."/>
            <person name="Takuno S."/>
            <person name="Brandvain Y."/>
            <person name="Coop G."/>
            <person name="Andolfatto P."/>
            <person name="Hu T.T."/>
            <person name="Blanchette M."/>
            <person name="Clark R.M."/>
            <person name="Quesneville H."/>
            <person name="Nordborg M."/>
            <person name="Gaut B.S."/>
            <person name="Lysak M.A."/>
            <person name="Jenkins J."/>
            <person name="Grimwood J."/>
            <person name="Chapman J."/>
            <person name="Prochnik S."/>
            <person name="Shu S."/>
            <person name="Rokhsar D."/>
            <person name="Schmutz J."/>
            <person name="Weigel D."/>
            <person name="Wright S.I."/>
        </authorList>
    </citation>
    <scope>NUCLEOTIDE SEQUENCE [LARGE SCALE GENOMIC DNA]</scope>
    <source>
        <strain evidence="4">cv. Monte Gargano</strain>
    </source>
</reference>
<dbReference type="Proteomes" id="UP000029121">
    <property type="component" value="Unassembled WGS sequence"/>
</dbReference>
<feature type="compositionally biased region" description="Polar residues" evidence="1">
    <location>
        <begin position="237"/>
        <end position="253"/>
    </location>
</feature>
<feature type="compositionally biased region" description="Basic and acidic residues" evidence="1">
    <location>
        <begin position="345"/>
        <end position="361"/>
    </location>
</feature>
<feature type="non-terminal residue" evidence="3">
    <location>
        <position position="405"/>
    </location>
</feature>
<keyword evidence="4" id="KW-1185">Reference proteome</keyword>